<dbReference type="EMBL" id="JBGONM010000105">
    <property type="protein sequence ID" value="MEZ8084093.1"/>
    <property type="molecule type" value="Genomic_DNA"/>
</dbReference>
<feature type="non-terminal residue" evidence="1">
    <location>
        <position position="1"/>
    </location>
</feature>
<protein>
    <recommendedName>
        <fullName evidence="3">Transposase</fullName>
    </recommendedName>
</protein>
<keyword evidence="2" id="KW-1185">Reference proteome</keyword>
<sequence length="67" mass="7730">CRAMKSRRNFEIFQRGVHRIQNVLLTSFNRDKHWAFTLKQAGILLIQTNASSVYLSSILEAISHLIS</sequence>
<accession>A0ABV4L8T2</accession>
<gene>
    <name evidence="1" type="ORF">ACED35_23560</name>
</gene>
<comment type="caution">
    <text evidence="1">The sequence shown here is derived from an EMBL/GenBank/DDBJ whole genome shotgun (WGS) entry which is preliminary data.</text>
</comment>
<evidence type="ECO:0000313" key="2">
    <source>
        <dbReference type="Proteomes" id="UP001569154"/>
    </source>
</evidence>
<name>A0ABV4L8T2_9GAMM</name>
<evidence type="ECO:0000313" key="1">
    <source>
        <dbReference type="EMBL" id="MEZ8084093.1"/>
    </source>
</evidence>
<organism evidence="1 2">
    <name type="scientific">Enterovibrio norvegicus</name>
    <dbReference type="NCBI Taxonomy" id="188144"/>
    <lineage>
        <taxon>Bacteria</taxon>
        <taxon>Pseudomonadati</taxon>
        <taxon>Pseudomonadota</taxon>
        <taxon>Gammaproteobacteria</taxon>
        <taxon>Vibrionales</taxon>
        <taxon>Vibrionaceae</taxon>
        <taxon>Enterovibrio</taxon>
    </lineage>
</organism>
<reference evidence="1 2" key="1">
    <citation type="submission" date="2024-06" db="EMBL/GenBank/DDBJ databases">
        <authorList>
            <person name="Steensen K."/>
            <person name="Seneca J."/>
            <person name="Bartlau N."/>
            <person name="Yu A.X."/>
            <person name="Polz M.F."/>
        </authorList>
    </citation>
    <scope>NUCLEOTIDE SEQUENCE [LARGE SCALE GENOMIC DNA]</scope>
    <source>
        <strain evidence="1 2">1F260</strain>
    </source>
</reference>
<evidence type="ECO:0008006" key="3">
    <source>
        <dbReference type="Google" id="ProtNLM"/>
    </source>
</evidence>
<proteinExistence type="predicted"/>
<dbReference type="RefSeq" id="WP_371735067.1">
    <property type="nucleotide sequence ID" value="NZ_JBGONM010000105.1"/>
</dbReference>
<dbReference type="Proteomes" id="UP001569154">
    <property type="component" value="Unassembled WGS sequence"/>
</dbReference>